<dbReference type="PRINTS" id="PR00081">
    <property type="entry name" value="GDHRDH"/>
</dbReference>
<keyword evidence="3" id="KW-1185">Reference proteome</keyword>
<gene>
    <name evidence="2" type="ORF">CC80DRAFT_591297</name>
</gene>
<dbReference type="Pfam" id="PF00106">
    <property type="entry name" value="adh_short"/>
    <property type="match status" value="1"/>
</dbReference>
<dbReference type="Gene3D" id="3.40.50.720">
    <property type="entry name" value="NAD(P)-binding Rossmann-like Domain"/>
    <property type="match status" value="1"/>
</dbReference>
<dbReference type="Proteomes" id="UP000800035">
    <property type="component" value="Unassembled WGS sequence"/>
</dbReference>
<name>A0A6A5U2V1_9PLEO</name>
<accession>A0A6A5U2V1</accession>
<proteinExistence type="predicted"/>
<dbReference type="SUPFAM" id="SSF51735">
    <property type="entry name" value="NAD(P)-binding Rossmann-fold domains"/>
    <property type="match status" value="1"/>
</dbReference>
<evidence type="ECO:0000313" key="2">
    <source>
        <dbReference type="EMBL" id="KAF1959241.1"/>
    </source>
</evidence>
<evidence type="ECO:0000313" key="3">
    <source>
        <dbReference type="Proteomes" id="UP000800035"/>
    </source>
</evidence>
<sequence>MPFLELLYSQLFAPIPKPTASYAGQTIIVTGSNVGLGKEAARHFTRLGASTVILAVRSMSKGEAAKADIEKTTNTTDVVKVWHLDMGSYQSVLDFASKASKELQRLDIAVLNAGVARGEWEIMEQDESTITVNVVSTFLLALSLLPKMKETANTFNKRPTLTIVASDIHIWAKFEEGKAPDGKIFEALNMKPAEVGEAAMLERYRVSKLLDILGTRAIADRKAAQQIPVTVNCVTPGLCHSELSREAGIGLTIMKFFFAQSTEVGSRTLVHAGSAGAETHGHYLADCKIQKPSDFVLSAEGYKTQNLFWEELSNKLEGIKPGVTANL</sequence>
<dbReference type="InterPro" id="IPR002347">
    <property type="entry name" value="SDR_fam"/>
</dbReference>
<reference evidence="2" key="1">
    <citation type="journal article" date="2020" name="Stud. Mycol.">
        <title>101 Dothideomycetes genomes: a test case for predicting lifestyles and emergence of pathogens.</title>
        <authorList>
            <person name="Haridas S."/>
            <person name="Albert R."/>
            <person name="Binder M."/>
            <person name="Bloem J."/>
            <person name="Labutti K."/>
            <person name="Salamov A."/>
            <person name="Andreopoulos B."/>
            <person name="Baker S."/>
            <person name="Barry K."/>
            <person name="Bills G."/>
            <person name="Bluhm B."/>
            <person name="Cannon C."/>
            <person name="Castanera R."/>
            <person name="Culley D."/>
            <person name="Daum C."/>
            <person name="Ezra D."/>
            <person name="Gonzalez J."/>
            <person name="Henrissat B."/>
            <person name="Kuo A."/>
            <person name="Liang C."/>
            <person name="Lipzen A."/>
            <person name="Lutzoni F."/>
            <person name="Magnuson J."/>
            <person name="Mondo S."/>
            <person name="Nolan M."/>
            <person name="Ohm R."/>
            <person name="Pangilinan J."/>
            <person name="Park H.-J."/>
            <person name="Ramirez L."/>
            <person name="Alfaro M."/>
            <person name="Sun H."/>
            <person name="Tritt A."/>
            <person name="Yoshinaga Y."/>
            <person name="Zwiers L.-H."/>
            <person name="Turgeon B."/>
            <person name="Goodwin S."/>
            <person name="Spatafora J."/>
            <person name="Crous P."/>
            <person name="Grigoriev I."/>
        </authorList>
    </citation>
    <scope>NUCLEOTIDE SEQUENCE</scope>
    <source>
        <strain evidence="2">CBS 675.92</strain>
    </source>
</reference>
<dbReference type="AlphaFoldDB" id="A0A6A5U2V1"/>
<organism evidence="2 3">
    <name type="scientific">Byssothecium circinans</name>
    <dbReference type="NCBI Taxonomy" id="147558"/>
    <lineage>
        <taxon>Eukaryota</taxon>
        <taxon>Fungi</taxon>
        <taxon>Dikarya</taxon>
        <taxon>Ascomycota</taxon>
        <taxon>Pezizomycotina</taxon>
        <taxon>Dothideomycetes</taxon>
        <taxon>Pleosporomycetidae</taxon>
        <taxon>Pleosporales</taxon>
        <taxon>Massarineae</taxon>
        <taxon>Massarinaceae</taxon>
        <taxon>Byssothecium</taxon>
    </lineage>
</organism>
<keyword evidence="1" id="KW-0560">Oxidoreductase</keyword>
<dbReference type="InterPro" id="IPR036291">
    <property type="entry name" value="NAD(P)-bd_dom_sf"/>
</dbReference>
<dbReference type="PANTHER" id="PTHR43157">
    <property type="entry name" value="PHOSPHATIDYLINOSITOL-GLYCAN BIOSYNTHESIS CLASS F PROTEIN-RELATED"/>
    <property type="match status" value="1"/>
</dbReference>
<dbReference type="EMBL" id="ML976985">
    <property type="protein sequence ID" value="KAF1959241.1"/>
    <property type="molecule type" value="Genomic_DNA"/>
</dbReference>
<protein>
    <submittedName>
        <fullName evidence="2">Short-chain dehydrogenase/reductase-like protein</fullName>
    </submittedName>
</protein>
<dbReference type="GO" id="GO:0016491">
    <property type="term" value="F:oxidoreductase activity"/>
    <property type="evidence" value="ECO:0007669"/>
    <property type="project" value="UniProtKB-KW"/>
</dbReference>
<evidence type="ECO:0000256" key="1">
    <source>
        <dbReference type="ARBA" id="ARBA00023002"/>
    </source>
</evidence>
<dbReference type="OrthoDB" id="542013at2759"/>
<dbReference type="PANTHER" id="PTHR43157:SF31">
    <property type="entry name" value="PHOSPHATIDYLINOSITOL-GLYCAN BIOSYNTHESIS CLASS F PROTEIN"/>
    <property type="match status" value="1"/>
</dbReference>